<dbReference type="Proteomes" id="UP000183809">
    <property type="component" value="Unassembled WGS sequence"/>
</dbReference>
<feature type="compositionally biased region" description="Pro residues" evidence="1">
    <location>
        <begin position="358"/>
        <end position="372"/>
    </location>
</feature>
<comment type="caution">
    <text evidence="2">The sequence shown here is derived from an EMBL/GenBank/DDBJ whole genome shotgun (WGS) entry which is preliminary data.</text>
</comment>
<dbReference type="AlphaFoldDB" id="A0A1J9RN68"/>
<proteinExistence type="predicted"/>
<feature type="compositionally biased region" description="Low complexity" evidence="1">
    <location>
        <begin position="525"/>
        <end position="536"/>
    </location>
</feature>
<feature type="region of interest" description="Disordered" evidence="1">
    <location>
        <begin position="591"/>
        <end position="629"/>
    </location>
</feature>
<reference evidence="2 3" key="1">
    <citation type="submission" date="2016-10" db="EMBL/GenBank/DDBJ databases">
        <title>Proteomics and genomics reveal pathogen-plant mechanisms compatible with a hemibiotrophic lifestyle of Diplodia corticola.</title>
        <authorList>
            <person name="Fernandes I."/>
            <person name="De Jonge R."/>
            <person name="Van De Peer Y."/>
            <person name="Devreese B."/>
            <person name="Alves A."/>
            <person name="Esteves A.C."/>
        </authorList>
    </citation>
    <scope>NUCLEOTIDE SEQUENCE [LARGE SCALE GENOMIC DNA]</scope>
    <source>
        <strain evidence="2 3">CBS 112549</strain>
    </source>
</reference>
<gene>
    <name evidence="2" type="ORF">BKCO1_960004</name>
</gene>
<evidence type="ECO:0000313" key="2">
    <source>
        <dbReference type="EMBL" id="OJD29045.1"/>
    </source>
</evidence>
<feature type="compositionally biased region" description="Acidic residues" evidence="1">
    <location>
        <begin position="399"/>
        <end position="409"/>
    </location>
</feature>
<feature type="compositionally biased region" description="Basic residues" evidence="1">
    <location>
        <begin position="428"/>
        <end position="437"/>
    </location>
</feature>
<keyword evidence="3" id="KW-1185">Reference proteome</keyword>
<protein>
    <submittedName>
        <fullName evidence="2">Uncharacterized protein</fullName>
    </submittedName>
</protein>
<name>A0A1J9RN68_9PEZI</name>
<feature type="compositionally biased region" description="Acidic residues" evidence="1">
    <location>
        <begin position="599"/>
        <end position="629"/>
    </location>
</feature>
<feature type="region of interest" description="Disordered" evidence="1">
    <location>
        <begin position="520"/>
        <end position="542"/>
    </location>
</feature>
<sequence length="703" mass="77257">MTDADSDENWLVSEPVVTEWYDGQVRQLKYLGFSSPSNWRSHLTLNFGLAVSESKREALFWFRLPIRVKSRTTTRPTKFYVYFIVEPDMFDVDGEDQGLSFSQQPNVPSSVQLAFKGSNICQSDSELIRLRFNLKTPSVVVMPKAEESPFEPSAINQQVLLALKSLSEATKFSAYVPQSSLSTSRLQTLCRMIQHGHLQPRPREIHTLYHGKSGEMNAWGNFVLSSGQEEAAGQTKESFFTRESVSFAEGPSESSEKQAAAAEVQEQAVVESVEKDDRPKHFYLNENRVEERQGSIPPTYQEAGPPSPPAANAATASPLLRTAKSFSIPPAGDVLKIVRQSSAPPACQRHSEERPALFVPPKPLPELEPPSAVPEGQVAAEDTGQTAPRSSKRSKPPSDDEVGEDDDLETTTSTRDNKPQKPLLKSKTTIKVRRPSKQVRFDDAAGTTASSSRRRRSHPPTTPSSSSSSSSHPPIPTLPPPSTTSLPSFSLTALSTSLPKPQSALLRQTIDWFKWAWTTPTHRASQTQSQQQQRQRQQTRRRHPPIISATAPLTHPHLCALGTAARAGDTDAWLATRARCSARVLWECDDVDPARGDDAADAAGEDENEDENEEDEEGEEDEREDGEEGEASLLLLGELEAFLLWVGRVAPRAEMALTGELRELGRLARRGEGAWLEHGMAVCAGFVVFWFGDGEEGAGAGAA</sequence>
<dbReference type="GeneID" id="31020295"/>
<organism evidence="2 3">
    <name type="scientific">Diplodia corticola</name>
    <dbReference type="NCBI Taxonomy" id="236234"/>
    <lineage>
        <taxon>Eukaryota</taxon>
        <taxon>Fungi</taxon>
        <taxon>Dikarya</taxon>
        <taxon>Ascomycota</taxon>
        <taxon>Pezizomycotina</taxon>
        <taxon>Dothideomycetes</taxon>
        <taxon>Dothideomycetes incertae sedis</taxon>
        <taxon>Botryosphaeriales</taxon>
        <taxon>Botryosphaeriaceae</taxon>
        <taxon>Diplodia</taxon>
    </lineage>
</organism>
<evidence type="ECO:0000256" key="1">
    <source>
        <dbReference type="SAM" id="MobiDB-lite"/>
    </source>
</evidence>
<accession>A0A1J9RN68</accession>
<dbReference type="RefSeq" id="XP_020125305.1">
    <property type="nucleotide sequence ID" value="XM_020280031.1"/>
</dbReference>
<feature type="compositionally biased region" description="Low complexity" evidence="1">
    <location>
        <begin position="463"/>
        <end position="472"/>
    </location>
</feature>
<dbReference type="OrthoDB" id="3928699at2759"/>
<feature type="region of interest" description="Disordered" evidence="1">
    <location>
        <begin position="342"/>
        <end position="485"/>
    </location>
</feature>
<dbReference type="EMBL" id="MNUE01000096">
    <property type="protein sequence ID" value="OJD29045.1"/>
    <property type="molecule type" value="Genomic_DNA"/>
</dbReference>
<feature type="compositionally biased region" description="Pro residues" evidence="1">
    <location>
        <begin position="473"/>
        <end position="482"/>
    </location>
</feature>
<feature type="region of interest" description="Disordered" evidence="1">
    <location>
        <begin position="269"/>
        <end position="314"/>
    </location>
</feature>
<evidence type="ECO:0000313" key="3">
    <source>
        <dbReference type="Proteomes" id="UP000183809"/>
    </source>
</evidence>